<feature type="compositionally biased region" description="Low complexity" evidence="10">
    <location>
        <begin position="634"/>
        <end position="645"/>
    </location>
</feature>
<dbReference type="InterPro" id="IPR027409">
    <property type="entry name" value="GroEL-like_apical_dom_sf"/>
</dbReference>
<organism evidence="11">
    <name type="scientific">Oryza nivara</name>
    <name type="common">Indian wild rice</name>
    <name type="synonym">Oryza sativa f. spontanea</name>
    <dbReference type="NCBI Taxonomy" id="4536"/>
    <lineage>
        <taxon>Eukaryota</taxon>
        <taxon>Viridiplantae</taxon>
        <taxon>Streptophyta</taxon>
        <taxon>Embryophyta</taxon>
        <taxon>Tracheophyta</taxon>
        <taxon>Spermatophyta</taxon>
        <taxon>Magnoliopsida</taxon>
        <taxon>Liliopsida</taxon>
        <taxon>Poales</taxon>
        <taxon>Poaceae</taxon>
        <taxon>BOP clade</taxon>
        <taxon>Oryzoideae</taxon>
        <taxon>Oryzeae</taxon>
        <taxon>Oryzinae</taxon>
        <taxon>Oryza</taxon>
    </lineage>
</organism>
<dbReference type="Gramene" id="ONIVA03G25830.1">
    <property type="protein sequence ID" value="ONIVA03G25830.1"/>
    <property type="gene ID" value="ONIVA03G25830"/>
</dbReference>
<dbReference type="NCBIfam" id="TIGR02348">
    <property type="entry name" value="GroEL"/>
    <property type="match status" value="1"/>
</dbReference>
<dbReference type="EnsemblPlants" id="ONIVA03G25830.1">
    <property type="protein sequence ID" value="ONIVA03G25830.1"/>
    <property type="gene ID" value="ONIVA03G25830"/>
</dbReference>
<dbReference type="FunFam" id="1.10.560.10:FF:000026">
    <property type="entry name" value="Chaperonin 60 subunit alpha 2 chloroplastic"/>
    <property type="match status" value="1"/>
</dbReference>
<dbReference type="PRINTS" id="PR00298">
    <property type="entry name" value="CHAPERONIN60"/>
</dbReference>
<evidence type="ECO:0000256" key="2">
    <source>
        <dbReference type="ARBA" id="ARBA00006607"/>
    </source>
</evidence>
<dbReference type="CDD" id="cd03344">
    <property type="entry name" value="GroEL"/>
    <property type="match status" value="1"/>
</dbReference>
<evidence type="ECO:0000256" key="1">
    <source>
        <dbReference type="ARBA" id="ARBA00004305"/>
    </source>
</evidence>
<dbReference type="GO" id="GO:0042026">
    <property type="term" value="P:protein refolding"/>
    <property type="evidence" value="ECO:0007669"/>
    <property type="project" value="InterPro"/>
</dbReference>
<dbReference type="Gene3D" id="1.10.560.10">
    <property type="entry name" value="GroEL-like equatorial domain"/>
    <property type="match status" value="1"/>
</dbReference>
<dbReference type="Gene3D" id="3.30.260.10">
    <property type="entry name" value="TCP-1-like chaperonin intermediate domain"/>
    <property type="match status" value="1"/>
</dbReference>
<keyword evidence="12" id="KW-1185">Reference proteome</keyword>
<dbReference type="InterPro" id="IPR027413">
    <property type="entry name" value="GROEL-like_equatorial_sf"/>
</dbReference>
<evidence type="ECO:0000313" key="11">
    <source>
        <dbReference type="EnsemblPlants" id="ONIVA03G25830.1"/>
    </source>
</evidence>
<dbReference type="HOGENOM" id="CLU_285664_0_0_1"/>
<dbReference type="SUPFAM" id="SSF48592">
    <property type="entry name" value="GroEL equatorial domain-like"/>
    <property type="match status" value="1"/>
</dbReference>
<evidence type="ECO:0000256" key="3">
    <source>
        <dbReference type="ARBA" id="ARBA00022741"/>
    </source>
</evidence>
<dbReference type="Gene3D" id="3.50.7.10">
    <property type="entry name" value="GroEL"/>
    <property type="match status" value="1"/>
</dbReference>
<protein>
    <recommendedName>
        <fullName evidence="8">Heat shock protein 60</fullName>
    </recommendedName>
</protein>
<dbReference type="PANTHER" id="PTHR45633">
    <property type="entry name" value="60 KDA HEAT SHOCK PROTEIN, MITOCHONDRIAL"/>
    <property type="match status" value="1"/>
</dbReference>
<proteinExistence type="inferred from homology"/>
<dbReference type="eggNOG" id="KOG0356">
    <property type="taxonomic scope" value="Eukaryota"/>
</dbReference>
<accession>A0A0E0GQ21</accession>
<feature type="region of interest" description="Disordered" evidence="10">
    <location>
        <begin position="843"/>
        <end position="921"/>
    </location>
</feature>
<evidence type="ECO:0000256" key="5">
    <source>
        <dbReference type="ARBA" id="ARBA00022946"/>
    </source>
</evidence>
<dbReference type="NCBIfam" id="NF009488">
    <property type="entry name" value="PRK12850.1"/>
    <property type="match status" value="1"/>
</dbReference>
<feature type="compositionally biased region" description="Pro residues" evidence="10">
    <location>
        <begin position="900"/>
        <end position="913"/>
    </location>
</feature>
<dbReference type="InterPro" id="IPR002423">
    <property type="entry name" value="Cpn60/GroEL/TCP-1"/>
</dbReference>
<dbReference type="SUPFAM" id="SSF54849">
    <property type="entry name" value="GroEL-intermediate domain like"/>
    <property type="match status" value="1"/>
</dbReference>
<comment type="subcellular location">
    <subcellularLocation>
        <location evidence="1">Mitochondrion matrix</location>
    </subcellularLocation>
</comment>
<dbReference type="NCBIfam" id="NF000592">
    <property type="entry name" value="PRK00013.1"/>
    <property type="match status" value="1"/>
</dbReference>
<dbReference type="NCBIfam" id="NF009489">
    <property type="entry name" value="PRK12851.1"/>
    <property type="match status" value="1"/>
</dbReference>
<feature type="region of interest" description="Disordered" evidence="10">
    <location>
        <begin position="567"/>
        <end position="595"/>
    </location>
</feature>
<keyword evidence="5" id="KW-0809">Transit peptide</keyword>
<dbReference type="InterPro" id="IPR001844">
    <property type="entry name" value="Cpn60/GroEL"/>
</dbReference>
<dbReference type="GO" id="GO:0005524">
    <property type="term" value="F:ATP binding"/>
    <property type="evidence" value="ECO:0007669"/>
    <property type="project" value="UniProtKB-KW"/>
</dbReference>
<dbReference type="NCBIfam" id="NF009487">
    <property type="entry name" value="PRK12849.1"/>
    <property type="match status" value="1"/>
</dbReference>
<dbReference type="GO" id="GO:0140662">
    <property type="term" value="F:ATP-dependent protein folding chaperone"/>
    <property type="evidence" value="ECO:0007669"/>
    <property type="project" value="InterPro"/>
</dbReference>
<feature type="region of interest" description="Disordered" evidence="10">
    <location>
        <begin position="613"/>
        <end position="645"/>
    </location>
</feature>
<keyword evidence="7" id="KW-0143">Chaperone</keyword>
<evidence type="ECO:0000313" key="12">
    <source>
        <dbReference type="Proteomes" id="UP000006591"/>
    </source>
</evidence>
<dbReference type="Proteomes" id="UP000006591">
    <property type="component" value="Chromosome 3"/>
</dbReference>
<dbReference type="Pfam" id="PF00118">
    <property type="entry name" value="Cpn60_TCP1"/>
    <property type="match status" value="1"/>
</dbReference>
<keyword evidence="3" id="KW-0547">Nucleotide-binding</keyword>
<dbReference type="FunFam" id="3.50.7.10:FF:000001">
    <property type="entry name" value="60 kDa chaperonin"/>
    <property type="match status" value="1"/>
</dbReference>
<feature type="compositionally biased region" description="Polar residues" evidence="10">
    <location>
        <begin position="880"/>
        <end position="889"/>
    </location>
</feature>
<keyword evidence="4" id="KW-0067">ATP-binding</keyword>
<reference evidence="11" key="2">
    <citation type="submission" date="2018-04" db="EMBL/GenBank/DDBJ databases">
        <title>OnivRS2 (Oryza nivara Reference Sequence Version 2).</title>
        <authorList>
            <person name="Zhang J."/>
            <person name="Kudrna D."/>
            <person name="Lee S."/>
            <person name="Talag J."/>
            <person name="Rajasekar S."/>
            <person name="Welchert J."/>
            <person name="Hsing Y.-I."/>
            <person name="Wing R.A."/>
        </authorList>
    </citation>
    <scope>NUCLEOTIDE SEQUENCE [LARGE SCALE GENOMIC DNA]</scope>
    <source>
        <strain evidence="11">SL10</strain>
    </source>
</reference>
<evidence type="ECO:0000256" key="10">
    <source>
        <dbReference type="SAM" id="MobiDB-lite"/>
    </source>
</evidence>
<evidence type="ECO:0000256" key="7">
    <source>
        <dbReference type="ARBA" id="ARBA00023186"/>
    </source>
</evidence>
<evidence type="ECO:0000256" key="9">
    <source>
        <dbReference type="RuleBase" id="RU000418"/>
    </source>
</evidence>
<keyword evidence="6" id="KW-0496">Mitochondrion</keyword>
<name>A0A0E0GQ21_ORYNI</name>
<dbReference type="AlphaFoldDB" id="A0A0E0GQ21"/>
<dbReference type="GO" id="GO:0005759">
    <property type="term" value="C:mitochondrial matrix"/>
    <property type="evidence" value="ECO:0007669"/>
    <property type="project" value="UniProtKB-SubCell"/>
</dbReference>
<comment type="similarity">
    <text evidence="2 9">Belongs to the chaperonin (HSP60) family.</text>
</comment>
<dbReference type="OMA" id="RYEMVEG"/>
<reference evidence="11" key="1">
    <citation type="submission" date="2015-04" db="UniProtKB">
        <authorList>
            <consortium name="EnsemblPlants"/>
        </authorList>
    </citation>
    <scope>IDENTIFICATION</scope>
    <source>
        <strain evidence="11">SL10</strain>
    </source>
</reference>
<sequence length="1084" mass="117471">MSLTTVSFSYPAKPLPKWPCTLPKPPPRARCRFVVRADVKVISSGEACRRGLAAGIDKLADAVAVTLGPKGRNVVIDQDDVPKVINDGITIAKAIELPNAVEHAGAMLLQEIASKTNSSVGDGTTTAIILAREIINLGLLAVATGANPVALRKGIDKAVHELIGILKTKCIPVSTKEDIKAVASISAGNDEYVGDLIADALEKIGPDGIIKIESSSSIYTSVEVQEGMKIDKGYISPHFITNQDKAIVEFENARVLLTDQRVDDVQEILPLLEKTTQLSVPLLIIAEDVSHTVYSTLVLNKLNGLLNVAVVKCPGLGDEKKAILQDIAIMTGADFFASDLGWCLQGATSDQLGMAQKITITSDTTTIIAHPSMRPEIEARIQQLKKDLEETTSAYLKERFSARIAKLSRGIAVIKVGAATEAELEDRKLRAEDAKNATFAAISEGITPGGGVTYVQLSKYIPSIMDLVDDSEEKIGVNIVGKALLVPAITIARNAGADGPAVVEKLLASEWRVGYNAMTDQFEDLVDAGVVDPCRVARCVLQNSASIAGLILMTQAMMFDKIKKKKSPIPQIPGIPPPKAQQKKPRAHNKDKVPQVQQPCLFSSSRFSHLPTPRLSASAMDAGDEGFPPPADTSRSSAPPLSASPCSGSIPAAGEGRHFRDIPPVDSRPVAWFFFADVIQAQLPALLAGDAFAVPVRRDAVLGSIPGGEVRGISWRAIVCTTTTSSRGQDEDAAGRALSLPAGPYVVLTKRARGSWPALLRTVADDGSLVRPSGYAVDALGEYVANSLRGFLGTVGGGYRALAVPDGREGDGRTWRIFLESGQAAGADSWPAHRRHSSADLLGHRRLERTAAEGGTSRRRRRFQEQRQNRAVPVPGVVWSRSSAPSLQRQRQRRTRWDEPPSPAVATPPPPPRCSSCDGGEERDDIDMVMTCCGAGLRRPEWQNRRGFAVRIPTDYHDVDVDGDCFVEGAVMLQRPRWHQFMAMRMGMDVFYGFYSVEDVYHSSSGVTYQIHRYEMVEGRRCRRFHCLVFRIPSGVILCNFSFPSFVDYTPAVVVALTSYFSRHRLGLRSIVIVYRIGRVSFIS</sequence>
<dbReference type="InterPro" id="IPR027410">
    <property type="entry name" value="TCP-1-like_intermed_sf"/>
</dbReference>
<feature type="compositionally biased region" description="Pro residues" evidence="10">
    <location>
        <begin position="570"/>
        <end position="579"/>
    </location>
</feature>
<evidence type="ECO:0000256" key="4">
    <source>
        <dbReference type="ARBA" id="ARBA00022840"/>
    </source>
</evidence>
<evidence type="ECO:0000256" key="8">
    <source>
        <dbReference type="ARBA" id="ARBA00030005"/>
    </source>
</evidence>
<evidence type="ECO:0000256" key="6">
    <source>
        <dbReference type="ARBA" id="ARBA00023128"/>
    </source>
</evidence>
<dbReference type="STRING" id="4536.A0A0E0GQ21"/>
<dbReference type="SUPFAM" id="SSF52029">
    <property type="entry name" value="GroEL apical domain-like"/>
    <property type="match status" value="1"/>
</dbReference>